<dbReference type="Proteomes" id="UP000663832">
    <property type="component" value="Unassembled WGS sequence"/>
</dbReference>
<feature type="transmembrane region" description="Helical" evidence="2">
    <location>
        <begin position="952"/>
        <end position="973"/>
    </location>
</feature>
<dbReference type="CDD" id="cd05819">
    <property type="entry name" value="NHL"/>
    <property type="match status" value="2"/>
</dbReference>
<evidence type="ECO:0000313" key="3">
    <source>
        <dbReference type="EMBL" id="CAF1147759.1"/>
    </source>
</evidence>
<accession>A0A814SI05</accession>
<dbReference type="InterPro" id="IPR011042">
    <property type="entry name" value="6-blade_b-propeller_TolB-like"/>
</dbReference>
<dbReference type="SUPFAM" id="SSF81321">
    <property type="entry name" value="Family A G protein-coupled receptor-like"/>
    <property type="match status" value="1"/>
</dbReference>
<dbReference type="InterPro" id="IPR050952">
    <property type="entry name" value="TRIM-NHL_E3_ligases"/>
</dbReference>
<name>A0A814SI05_9BILA</name>
<feature type="transmembrane region" description="Helical" evidence="2">
    <location>
        <begin position="985"/>
        <end position="1007"/>
    </location>
</feature>
<dbReference type="EMBL" id="CAJNOM010000503">
    <property type="protein sequence ID" value="CAF1473557.1"/>
    <property type="molecule type" value="Genomic_DNA"/>
</dbReference>
<organism evidence="3 6">
    <name type="scientific">Adineta steineri</name>
    <dbReference type="NCBI Taxonomy" id="433720"/>
    <lineage>
        <taxon>Eukaryota</taxon>
        <taxon>Metazoa</taxon>
        <taxon>Spiralia</taxon>
        <taxon>Gnathifera</taxon>
        <taxon>Rotifera</taxon>
        <taxon>Eurotatoria</taxon>
        <taxon>Bdelloidea</taxon>
        <taxon>Adinetida</taxon>
        <taxon>Adinetidae</taxon>
        <taxon>Adineta</taxon>
    </lineage>
</organism>
<dbReference type="PANTHER" id="PTHR24104">
    <property type="entry name" value="E3 UBIQUITIN-PROTEIN LIGASE NHLRC1-RELATED"/>
    <property type="match status" value="1"/>
</dbReference>
<dbReference type="SUPFAM" id="SSF101898">
    <property type="entry name" value="NHL repeat"/>
    <property type="match status" value="2"/>
</dbReference>
<feature type="compositionally biased region" description="Low complexity" evidence="1">
    <location>
        <begin position="1237"/>
        <end position="1258"/>
    </location>
</feature>
<dbReference type="GO" id="GO:0008270">
    <property type="term" value="F:zinc ion binding"/>
    <property type="evidence" value="ECO:0007669"/>
    <property type="project" value="UniProtKB-KW"/>
</dbReference>
<dbReference type="Gene3D" id="2.40.10.500">
    <property type="match status" value="1"/>
</dbReference>
<evidence type="ECO:0000256" key="1">
    <source>
        <dbReference type="SAM" id="MobiDB-lite"/>
    </source>
</evidence>
<dbReference type="OrthoDB" id="342730at2759"/>
<dbReference type="Proteomes" id="UP000663877">
    <property type="component" value="Unassembled WGS sequence"/>
</dbReference>
<gene>
    <name evidence="3" type="ORF">BJG266_LOCUS23914</name>
    <name evidence="4" type="ORF">QVE165_LOCUS41763</name>
</gene>
<evidence type="ECO:0000313" key="5">
    <source>
        <dbReference type="Proteomes" id="UP000663832"/>
    </source>
</evidence>
<evidence type="ECO:0000256" key="2">
    <source>
        <dbReference type="SAM" id="Phobius"/>
    </source>
</evidence>
<comment type="caution">
    <text evidence="3">The sequence shown here is derived from an EMBL/GenBank/DDBJ whole genome shotgun (WGS) entry which is preliminary data.</text>
</comment>
<protein>
    <submittedName>
        <fullName evidence="3">Uncharacterized protein</fullName>
    </submittedName>
</protein>
<dbReference type="Gene3D" id="2.120.10.30">
    <property type="entry name" value="TolB, C-terminal domain"/>
    <property type="match status" value="3"/>
</dbReference>
<keyword evidence="2" id="KW-1133">Transmembrane helix</keyword>
<proteinExistence type="predicted"/>
<evidence type="ECO:0000313" key="6">
    <source>
        <dbReference type="Proteomes" id="UP000663877"/>
    </source>
</evidence>
<dbReference type="PANTHER" id="PTHR24104:SF25">
    <property type="entry name" value="PROTEIN LIN-41"/>
    <property type="match status" value="1"/>
</dbReference>
<reference evidence="3" key="1">
    <citation type="submission" date="2021-02" db="EMBL/GenBank/DDBJ databases">
        <authorList>
            <person name="Nowell W R."/>
        </authorList>
    </citation>
    <scope>NUCLEOTIDE SEQUENCE</scope>
</reference>
<dbReference type="Gene3D" id="1.20.1070.10">
    <property type="entry name" value="Rhodopsin 7-helix transmembrane proteins"/>
    <property type="match status" value="1"/>
</dbReference>
<feature type="transmembrane region" description="Helical" evidence="2">
    <location>
        <begin position="1175"/>
        <end position="1195"/>
    </location>
</feature>
<evidence type="ECO:0000313" key="4">
    <source>
        <dbReference type="EMBL" id="CAF1473557.1"/>
    </source>
</evidence>
<sequence>MKLFAISFNQPKFGPTPIWDSNGITFADQSIVGEHPLAIFVSKNDTIYVANQEDNTIVIWQEESVNPTKIISGNFTASNSLFVTSNGDIYIDDGEENGRVQKWSAETNTFVTVMNVISSCYGLFVDVADTLYCSMSDHHQVVKRSLNDSVMISNVVAAGTGVDGSASNKLGDPRGIFVDVNLDLYVADYNNDRVQLFQSGESNGITVAGSTSVNPTITLECPNGIVLDAEKYLFIVEQRYHRIVGSGLNGFRCLVGCYEKSSQSSQLSSPFSLSFDHSGNIFVADQRNSRIQKFLLMKDSFALSFNQPQFCSKATWNFNGITFANQSIVGQYPLAIFVSKNDTIYVANRENNTIVMWHEESINPTKIIHGNFIASNSLFVTSNGDIYFDDGHKNGRVQKWSAETNTFVTVMNVISSCYGLFVDVADTLYCSMSDHHQVVKRSLNDSVMISNVVAAGTGIQGSGSNELDGPKGIFVDMNLDLYVADCLNDRVQLFQLGESNGITVASSASINPPLDCPAGIILDAEKYLFIVDQGNNRIVGSGLNGFRCLVGCYDKTSQSSQLNNPFSFSFDRYRNIFVADQSNHRIQKFQYLEESCGNSLAIETTYLSSLTPNSSIYFQDCSTLDSYYEAIQANVTVTVNTSSVVQTTYTSELTRNSSKYMVSCSVASSYYKAIQVNVHKSGYYTFLSESTKDTYGVIYEEYFNPPNPNKNRLLDDDDSCKLRQFRFTIALETSITYILVVTTWSPGIEVAFSILVSGPNNIDLKSISSPSTIQKPYLDAVQSAYSSELTTNSQTYSRDCRKLNYYYETIRMRVVETGSYALISNSSMDIFGYIYEDDFNPMNPFENLLPQDYRACSSPDFKLIADLYTGTSYILVVTTSSPNMLGNFSIRTSGPNNIFLDPYTQILRSCFIGQKCQFYKKSIGVTLDDILRDEIRSNMTFTDQTILVKINAALTMIMFVGGLINSILSLITFQNKDLRKVGCGIYLLASSITSFLTISMFTVKFWFVVLTQMNLSIPVSVVRGGCVSIEPLLKLCLYLDAWLNACVAIERAILVFKGVNFSKQKSQQIARWILLILPFFIMGSITHEPIHRELHEIKTETNRAVIDRWCITRYSPSVQRYNTIILFFHLVAPCIVNLCSALFIILGSAQQRSAAQTRLTLREHIYDQFREHKQLLISPIILLILSLPRLIISMLSECVNPSNNRLLFIFVPSNYAQQQQLSAASQGYTNQSPTQYIAAPQPANNNSSNSSSSSSSSVTPTAAIVTSSSAIQSQPTSTIISPQKQSAASATAAALQQQQQYQHAQYSSAQQQQQQQAANGAHNTNVYYAAIAQAQAQLTAQVQAQQQAVVLAQHQQQQQQQQQQQFNLYSQMQYATQQGIPQQMYYAAPGGQTIYQAGGQSYVIAQPGTTTTGAPAMYSAGPALHNGVAQQQNQQQSAQSQQQIAYQIAAVPGQSANATYQMLSAASNMNVSAQQQANAGAGVVAQQAAQLVQRSSVIPQVRHHPYRNQ</sequence>
<keyword evidence="2" id="KW-0812">Transmembrane</keyword>
<feature type="region of interest" description="Disordered" evidence="1">
    <location>
        <begin position="1234"/>
        <end position="1258"/>
    </location>
</feature>
<feature type="transmembrane region" description="Helical" evidence="2">
    <location>
        <begin position="1072"/>
        <end position="1090"/>
    </location>
</feature>
<keyword evidence="5" id="KW-1185">Reference proteome</keyword>
<dbReference type="EMBL" id="CAJNOI010000165">
    <property type="protein sequence ID" value="CAF1147759.1"/>
    <property type="molecule type" value="Genomic_DNA"/>
</dbReference>
<keyword evidence="2" id="KW-0472">Membrane</keyword>
<feature type="transmembrane region" description="Helical" evidence="2">
    <location>
        <begin position="1124"/>
        <end position="1146"/>
    </location>
</feature>